<feature type="domain" description="HTH tetR-type" evidence="3">
    <location>
        <begin position="3"/>
        <end position="63"/>
    </location>
</feature>
<evidence type="ECO:0000259" key="3">
    <source>
        <dbReference type="PROSITE" id="PS50977"/>
    </source>
</evidence>
<evidence type="ECO:0000313" key="5">
    <source>
        <dbReference type="Proteomes" id="UP001596096"/>
    </source>
</evidence>
<reference evidence="5" key="1">
    <citation type="journal article" date="2019" name="Int. J. Syst. Evol. Microbiol.">
        <title>The Global Catalogue of Microorganisms (GCM) 10K type strain sequencing project: providing services to taxonomists for standard genome sequencing and annotation.</title>
        <authorList>
            <consortium name="The Broad Institute Genomics Platform"/>
            <consortium name="The Broad Institute Genome Sequencing Center for Infectious Disease"/>
            <person name="Wu L."/>
            <person name="Ma J."/>
        </authorList>
    </citation>
    <scope>NUCLEOTIDE SEQUENCE [LARGE SCALE GENOMIC DNA]</scope>
    <source>
        <strain evidence="5">CGMCC 4.7106</strain>
    </source>
</reference>
<organism evidence="4 5">
    <name type="scientific">Nonomuraea harbinensis</name>
    <dbReference type="NCBI Taxonomy" id="1286938"/>
    <lineage>
        <taxon>Bacteria</taxon>
        <taxon>Bacillati</taxon>
        <taxon>Actinomycetota</taxon>
        <taxon>Actinomycetes</taxon>
        <taxon>Streptosporangiales</taxon>
        <taxon>Streptosporangiaceae</taxon>
        <taxon>Nonomuraea</taxon>
    </lineage>
</organism>
<comment type="caution">
    <text evidence="4">The sequence shown here is derived from an EMBL/GenBank/DDBJ whole genome shotgun (WGS) entry which is preliminary data.</text>
</comment>
<keyword evidence="5" id="KW-1185">Reference proteome</keyword>
<dbReference type="SUPFAM" id="SSF46689">
    <property type="entry name" value="Homeodomain-like"/>
    <property type="match status" value="1"/>
</dbReference>
<sequence length="229" mass="23917">MAKTHRDRIIEAASALLTEGGRDAVSTRAVSAAAGVQAPAIYRVFGDKQGLLDAVAGHGFQTYLRSKKDNPVTDDPVADLRRGWDLHVGFGLAHPALYSLIYGDPRPGESPAARQASEILSGMIHRIAEAGRLAMTEERAALLVHAAGRGITLTLISMPEEQRDPALSATARDAVIATITTGPPPGATPDGGPVAAAVALRAVLPRTTALNAPERALLADWLDRIATSG</sequence>
<evidence type="ECO:0000256" key="2">
    <source>
        <dbReference type="PROSITE-ProRule" id="PRU00335"/>
    </source>
</evidence>
<name>A0ABW1C0Z2_9ACTN</name>
<evidence type="ECO:0000313" key="4">
    <source>
        <dbReference type="EMBL" id="MFC5819245.1"/>
    </source>
</evidence>
<dbReference type="Proteomes" id="UP001596096">
    <property type="component" value="Unassembled WGS sequence"/>
</dbReference>
<feature type="DNA-binding region" description="H-T-H motif" evidence="2">
    <location>
        <begin position="26"/>
        <end position="45"/>
    </location>
</feature>
<protein>
    <submittedName>
        <fullName evidence="4">TetR/AcrR family transcriptional regulator</fullName>
    </submittedName>
</protein>
<dbReference type="Pfam" id="PF00440">
    <property type="entry name" value="TetR_N"/>
    <property type="match status" value="1"/>
</dbReference>
<dbReference type="PROSITE" id="PS50977">
    <property type="entry name" value="HTH_TETR_2"/>
    <property type="match status" value="1"/>
</dbReference>
<dbReference type="PRINTS" id="PR00455">
    <property type="entry name" value="HTHTETR"/>
</dbReference>
<dbReference type="PANTHER" id="PTHR30055">
    <property type="entry name" value="HTH-TYPE TRANSCRIPTIONAL REGULATOR RUTR"/>
    <property type="match status" value="1"/>
</dbReference>
<dbReference type="Gene3D" id="1.10.357.10">
    <property type="entry name" value="Tetracycline Repressor, domain 2"/>
    <property type="match status" value="1"/>
</dbReference>
<dbReference type="InterPro" id="IPR001647">
    <property type="entry name" value="HTH_TetR"/>
</dbReference>
<dbReference type="InterPro" id="IPR050109">
    <property type="entry name" value="HTH-type_TetR-like_transc_reg"/>
</dbReference>
<keyword evidence="1 2" id="KW-0238">DNA-binding</keyword>
<evidence type="ECO:0000256" key="1">
    <source>
        <dbReference type="ARBA" id="ARBA00023125"/>
    </source>
</evidence>
<accession>A0ABW1C0Z2</accession>
<dbReference type="InterPro" id="IPR036271">
    <property type="entry name" value="Tet_transcr_reg_TetR-rel_C_sf"/>
</dbReference>
<dbReference type="PANTHER" id="PTHR30055:SF209">
    <property type="entry name" value="POSSIBLE TRANSCRIPTIONAL REGULATORY PROTEIN (PROBABLY TETR-FAMILY)"/>
    <property type="match status" value="1"/>
</dbReference>
<gene>
    <name evidence="4" type="ORF">ACFPUY_29460</name>
</gene>
<proteinExistence type="predicted"/>
<dbReference type="SUPFAM" id="SSF48498">
    <property type="entry name" value="Tetracyclin repressor-like, C-terminal domain"/>
    <property type="match status" value="1"/>
</dbReference>
<dbReference type="InterPro" id="IPR009057">
    <property type="entry name" value="Homeodomain-like_sf"/>
</dbReference>
<dbReference type="RefSeq" id="WP_378524922.1">
    <property type="nucleotide sequence ID" value="NZ_JBHSNW010000018.1"/>
</dbReference>
<dbReference type="EMBL" id="JBHSNW010000018">
    <property type="protein sequence ID" value="MFC5819245.1"/>
    <property type="molecule type" value="Genomic_DNA"/>
</dbReference>